<proteinExistence type="predicted"/>
<evidence type="ECO:0000256" key="1">
    <source>
        <dbReference type="SAM" id="Phobius"/>
    </source>
</evidence>
<dbReference type="Proteomes" id="UP001597085">
    <property type="component" value="Unassembled WGS sequence"/>
</dbReference>
<evidence type="ECO:0000313" key="2">
    <source>
        <dbReference type="EMBL" id="MFD1599538.1"/>
    </source>
</evidence>
<comment type="caution">
    <text evidence="2">The sequence shown here is derived from an EMBL/GenBank/DDBJ whole genome shotgun (WGS) entry which is preliminary data.</text>
</comment>
<feature type="transmembrane region" description="Helical" evidence="1">
    <location>
        <begin position="37"/>
        <end position="58"/>
    </location>
</feature>
<keyword evidence="1" id="KW-0812">Transmembrane</keyword>
<evidence type="ECO:0000313" key="3">
    <source>
        <dbReference type="Proteomes" id="UP001597085"/>
    </source>
</evidence>
<name>A0ABD6CN11_9EURY</name>
<organism evidence="2 3">
    <name type="scientific">Halobellus rarus</name>
    <dbReference type="NCBI Taxonomy" id="1126237"/>
    <lineage>
        <taxon>Archaea</taxon>
        <taxon>Methanobacteriati</taxon>
        <taxon>Methanobacteriota</taxon>
        <taxon>Stenosarchaea group</taxon>
        <taxon>Halobacteria</taxon>
        <taxon>Halobacteriales</taxon>
        <taxon>Haloferacaceae</taxon>
        <taxon>Halobellus</taxon>
    </lineage>
</organism>
<dbReference type="RefSeq" id="WP_256420826.1">
    <property type="nucleotide sequence ID" value="NZ_JANHDI010000004.1"/>
</dbReference>
<keyword evidence="1" id="KW-1133">Transmembrane helix</keyword>
<gene>
    <name evidence="2" type="ORF">ACFSBX_11285</name>
</gene>
<feature type="transmembrane region" description="Helical" evidence="1">
    <location>
        <begin position="7"/>
        <end position="31"/>
    </location>
</feature>
<keyword evidence="1" id="KW-0472">Membrane</keyword>
<dbReference type="AlphaFoldDB" id="A0ABD6CN11"/>
<accession>A0ABD6CN11</accession>
<sequence>MDDRVIAVLVGVAVLAGSLWVLAELAGLVTVGDVGPIALLGMVIPATLAIGFALLVWLRW</sequence>
<reference evidence="2 3" key="1">
    <citation type="journal article" date="2019" name="Int. J. Syst. Evol. Microbiol.">
        <title>The Global Catalogue of Microorganisms (GCM) 10K type strain sequencing project: providing services to taxonomists for standard genome sequencing and annotation.</title>
        <authorList>
            <consortium name="The Broad Institute Genomics Platform"/>
            <consortium name="The Broad Institute Genome Sequencing Center for Infectious Disease"/>
            <person name="Wu L."/>
            <person name="Ma J."/>
        </authorList>
    </citation>
    <scope>NUCLEOTIDE SEQUENCE [LARGE SCALE GENOMIC DNA]</scope>
    <source>
        <strain evidence="2 3">CGMCC 1.12121</strain>
    </source>
</reference>
<keyword evidence="3" id="KW-1185">Reference proteome</keyword>
<protein>
    <submittedName>
        <fullName evidence="2">Uncharacterized protein</fullName>
    </submittedName>
</protein>
<dbReference type="EMBL" id="JBHUDK010000010">
    <property type="protein sequence ID" value="MFD1599538.1"/>
    <property type="molecule type" value="Genomic_DNA"/>
</dbReference>